<name>A0A7X6BMV9_9CAUL</name>
<evidence type="ECO:0000313" key="2">
    <source>
        <dbReference type="Proteomes" id="UP000587415"/>
    </source>
</evidence>
<dbReference type="AlphaFoldDB" id="A0A7X6BMV9"/>
<proteinExistence type="predicted"/>
<dbReference type="Proteomes" id="UP000587415">
    <property type="component" value="Unassembled WGS sequence"/>
</dbReference>
<protein>
    <submittedName>
        <fullName evidence="1">Uncharacterized protein</fullName>
    </submittedName>
</protein>
<comment type="caution">
    <text evidence="1">The sequence shown here is derived from an EMBL/GenBank/DDBJ whole genome shotgun (WGS) entry which is preliminary data.</text>
</comment>
<dbReference type="EMBL" id="JAATJM010000001">
    <property type="protein sequence ID" value="NJC40807.1"/>
    <property type="molecule type" value="Genomic_DNA"/>
</dbReference>
<keyword evidence="2" id="KW-1185">Reference proteome</keyword>
<dbReference type="RefSeq" id="WP_168045654.1">
    <property type="nucleotide sequence ID" value="NZ_JAATJM010000001.1"/>
</dbReference>
<gene>
    <name evidence="1" type="ORF">GGQ87_001065</name>
</gene>
<accession>A0A7X6BMV9</accession>
<organism evidence="1 2">
    <name type="scientific">Brevundimonas alba</name>
    <dbReference type="NCBI Taxonomy" id="74314"/>
    <lineage>
        <taxon>Bacteria</taxon>
        <taxon>Pseudomonadati</taxon>
        <taxon>Pseudomonadota</taxon>
        <taxon>Alphaproteobacteria</taxon>
        <taxon>Caulobacterales</taxon>
        <taxon>Caulobacteraceae</taxon>
        <taxon>Brevundimonas</taxon>
    </lineage>
</organism>
<sequence>MARSGSANVEQRLAVLRERQAELAAAVPVEDARLRSVGDDIVATARSLGFDPEEAAAIAAGIDAPATGPGHTMAGQYRVLRGAAEPILTFSALVVAGAVTGLGQPLAGAAVVLAAVASWVIRGARRIARIDIDSSGALSFPGRHGRIDPAHLTAISFAYRYPPFIADHQKAASETVDLRLHLSGGVSIKLAHGPLWRLAPRREPVAWHRLERHLLAHARRAGLEIDHVGASWTARRV</sequence>
<reference evidence="1 2" key="1">
    <citation type="submission" date="2020-03" db="EMBL/GenBank/DDBJ databases">
        <title>Genomic Encyclopedia of Type Strains, Phase IV (KMG-IV): sequencing the most valuable type-strain genomes for metagenomic binning, comparative biology and taxonomic classification.</title>
        <authorList>
            <person name="Goeker M."/>
        </authorList>
    </citation>
    <scope>NUCLEOTIDE SEQUENCE [LARGE SCALE GENOMIC DNA]</scope>
    <source>
        <strain evidence="1 2">DSM 4736</strain>
    </source>
</reference>
<evidence type="ECO:0000313" key="1">
    <source>
        <dbReference type="EMBL" id="NJC40807.1"/>
    </source>
</evidence>